<feature type="transmembrane region" description="Helical" evidence="1">
    <location>
        <begin position="29"/>
        <end position="48"/>
    </location>
</feature>
<evidence type="ECO:0000313" key="2">
    <source>
        <dbReference type="EMBL" id="GEQ77605.1"/>
    </source>
</evidence>
<evidence type="ECO:0000256" key="1">
    <source>
        <dbReference type="SAM" id="Phobius"/>
    </source>
</evidence>
<accession>A0A5A7MLL9</accession>
<keyword evidence="1" id="KW-1133">Transmembrane helix</keyword>
<keyword evidence="1" id="KW-0812">Transmembrane</keyword>
<reference evidence="2 3" key="1">
    <citation type="journal article" date="2019" name="Microbiol. Resour. Announc.">
        <title>Draft Genome Sequence of Comamonas testosteroni TA441, a Bacterium That Has a Cryptic Phenol Degradation Gene Cluster.</title>
        <authorList>
            <person name="Arai H."/>
            <person name="Ishii M."/>
        </authorList>
    </citation>
    <scope>NUCLEOTIDE SEQUENCE [LARGE SCALE GENOMIC DNA]</scope>
    <source>
        <strain evidence="2 3">TA441</strain>
    </source>
</reference>
<organism evidence="2 3">
    <name type="scientific">Comamonas testosteroni</name>
    <name type="common">Pseudomonas testosteroni</name>
    <dbReference type="NCBI Taxonomy" id="285"/>
    <lineage>
        <taxon>Bacteria</taxon>
        <taxon>Pseudomonadati</taxon>
        <taxon>Pseudomonadota</taxon>
        <taxon>Betaproteobacteria</taxon>
        <taxon>Burkholderiales</taxon>
        <taxon>Comamonadaceae</taxon>
        <taxon>Comamonas</taxon>
    </lineage>
</organism>
<gene>
    <name evidence="2" type="ORF">CTTA_4610</name>
</gene>
<dbReference type="Proteomes" id="UP000323105">
    <property type="component" value="Unassembled WGS sequence"/>
</dbReference>
<comment type="caution">
    <text evidence="2">The sequence shown here is derived from an EMBL/GenBank/DDBJ whole genome shotgun (WGS) entry which is preliminary data.</text>
</comment>
<proteinExistence type="predicted"/>
<protein>
    <submittedName>
        <fullName evidence="2">Uncharacterized protein</fullName>
    </submittedName>
</protein>
<dbReference type="EMBL" id="BKBW01000015">
    <property type="protein sequence ID" value="GEQ77605.1"/>
    <property type="molecule type" value="Genomic_DNA"/>
</dbReference>
<evidence type="ECO:0000313" key="3">
    <source>
        <dbReference type="Proteomes" id="UP000323105"/>
    </source>
</evidence>
<dbReference type="AlphaFoldDB" id="A0A5A7MLL9"/>
<sequence>MLRLAGRWRAFYEVRFLRTSVVALADRKLAMSMLVTLVLGIGMNVVKLSRKQNKKQFRAN</sequence>
<name>A0A5A7MLL9_COMTE</name>
<keyword evidence="1" id="KW-0472">Membrane</keyword>